<gene>
    <name evidence="1" type="ORF">HG536_0C01690</name>
</gene>
<evidence type="ECO:0000313" key="1">
    <source>
        <dbReference type="EMBL" id="QLL32001.1"/>
    </source>
</evidence>
<name>A0A7G3ZER5_9SACH</name>
<organism evidence="1 2">
    <name type="scientific">Torulaspora globosa</name>
    <dbReference type="NCBI Taxonomy" id="48254"/>
    <lineage>
        <taxon>Eukaryota</taxon>
        <taxon>Fungi</taxon>
        <taxon>Dikarya</taxon>
        <taxon>Ascomycota</taxon>
        <taxon>Saccharomycotina</taxon>
        <taxon>Saccharomycetes</taxon>
        <taxon>Saccharomycetales</taxon>
        <taxon>Saccharomycetaceae</taxon>
        <taxon>Torulaspora</taxon>
    </lineage>
</organism>
<dbReference type="GeneID" id="59325138"/>
<protein>
    <submittedName>
        <fullName evidence="1">Uncharacterized protein</fullName>
    </submittedName>
</protein>
<sequence>MSSTVNLELPARPNSLETVIRMLEHLYAVTLGRAFYLNSVSLSASTIQKCCESFWHNDSTEAVSDHELDLARVRSMVQFTRLIKDLEESPADQYILLNLRERLRFMSPFVNSSRTGQSRATRQDSAERDFLLIDQRTMTLSAITSLLKLCQILAPNYKSSSLCQPIINGIQEHFIRPYSLILWSRARRDLLA</sequence>
<dbReference type="OrthoDB" id="4032406at2759"/>
<keyword evidence="2" id="KW-1185">Reference proteome</keyword>
<dbReference type="EMBL" id="CP059248">
    <property type="protein sequence ID" value="QLL32001.1"/>
    <property type="molecule type" value="Genomic_DNA"/>
</dbReference>
<reference evidence="1 2" key="1">
    <citation type="submission" date="2020-06" db="EMBL/GenBank/DDBJ databases">
        <title>The yeast mating-type switching endonuclease HO is a domesticated member of an unorthodox homing genetic element family.</title>
        <authorList>
            <person name="Coughlan A.Y."/>
            <person name="Lombardi L."/>
            <person name="Braun-Galleani S."/>
            <person name="Martos A.R."/>
            <person name="Galeote V."/>
            <person name="Bigey F."/>
            <person name="Dequin S."/>
            <person name="Byrne K.P."/>
            <person name="Wolfe K.H."/>
        </authorList>
    </citation>
    <scope>NUCLEOTIDE SEQUENCE [LARGE SCALE GENOMIC DNA]</scope>
    <source>
        <strain evidence="1 2">CBS764</strain>
    </source>
</reference>
<dbReference type="KEGG" id="tgb:HG536_0C01690"/>
<dbReference type="AlphaFoldDB" id="A0A7G3ZER5"/>
<dbReference type="RefSeq" id="XP_037138676.1">
    <property type="nucleotide sequence ID" value="XM_037282781.1"/>
</dbReference>
<evidence type="ECO:0000313" key="2">
    <source>
        <dbReference type="Proteomes" id="UP000515788"/>
    </source>
</evidence>
<accession>A0A7G3ZER5</accession>
<proteinExistence type="predicted"/>
<dbReference type="Proteomes" id="UP000515788">
    <property type="component" value="Chromosome 3"/>
</dbReference>